<dbReference type="EMBL" id="UGOB01000001">
    <property type="protein sequence ID" value="STX43592.1"/>
    <property type="molecule type" value="Genomic_DNA"/>
</dbReference>
<name>A0A378J773_9GAMM</name>
<proteinExistence type="predicted"/>
<dbReference type="RefSeq" id="WP_058498758.1">
    <property type="nucleotide sequence ID" value="NZ_CAAAHW010000001.1"/>
</dbReference>
<evidence type="ECO:0000313" key="2">
    <source>
        <dbReference type="EMBL" id="STX43592.1"/>
    </source>
</evidence>
<dbReference type="Proteomes" id="UP000254476">
    <property type="component" value="Unassembled WGS sequence"/>
</dbReference>
<organism evidence="2 4">
    <name type="scientific">Legionella gratiana</name>
    <dbReference type="NCBI Taxonomy" id="45066"/>
    <lineage>
        <taxon>Bacteria</taxon>
        <taxon>Pseudomonadati</taxon>
        <taxon>Pseudomonadota</taxon>
        <taxon>Gammaproteobacteria</taxon>
        <taxon>Legionellales</taxon>
        <taxon>Legionellaceae</taxon>
        <taxon>Legionella</taxon>
    </lineage>
</organism>
<dbReference type="OrthoDB" id="5648187at2"/>
<dbReference type="STRING" id="45066.Lgra_1605"/>
<sequence>MDTEKQEEKEKSEDRWFYGIFNSSTNSRASGPYCTPDQCFMNSPQTFSSTSLIPPQTFHHTEFNNTTSISDVVNAIKLSELFSPELIQLITDAAQQGLLLSVLITLVNEGVTDYLQNLHYRPDYIYWINQAIRALLLIAIGTSPAQAIATPIAGYLLNTYGGFSKETSNHITTGVTLGINLLTTPMSLIEASISVGTAVGASLLGSKITKSGYNFLRDTFFESKKIANTQKEESQHIPQLS</sequence>
<gene>
    <name evidence="1" type="ORF">Lgra_1605</name>
    <name evidence="2" type="ORF">NCTC12388_01135</name>
</gene>
<dbReference type="Proteomes" id="UP000054691">
    <property type="component" value="Unassembled WGS sequence"/>
</dbReference>
<dbReference type="EMBL" id="LNYE01000022">
    <property type="protein sequence ID" value="KTD10639.1"/>
    <property type="molecule type" value="Genomic_DNA"/>
</dbReference>
<evidence type="ECO:0000313" key="4">
    <source>
        <dbReference type="Proteomes" id="UP000254476"/>
    </source>
</evidence>
<keyword evidence="3" id="KW-1185">Reference proteome</keyword>
<protein>
    <submittedName>
        <fullName evidence="2">Uncharacterized protein</fullName>
    </submittedName>
</protein>
<reference evidence="1 3" key="1">
    <citation type="submission" date="2015-11" db="EMBL/GenBank/DDBJ databases">
        <title>Genomic analysis of 38 Legionella species identifies large and diverse effector repertoires.</title>
        <authorList>
            <person name="Burstein D."/>
            <person name="Amaro F."/>
            <person name="Zusman T."/>
            <person name="Lifshitz Z."/>
            <person name="Cohen O."/>
            <person name="Gilbert J.A."/>
            <person name="Pupko T."/>
            <person name="Shuman H.A."/>
            <person name="Segal G."/>
        </authorList>
    </citation>
    <scope>NUCLEOTIDE SEQUENCE [LARGE SCALE GENOMIC DNA]</scope>
    <source>
        <strain evidence="1 3">Lyon 8420412</strain>
    </source>
</reference>
<reference evidence="2 4" key="2">
    <citation type="submission" date="2018-06" db="EMBL/GenBank/DDBJ databases">
        <authorList>
            <consortium name="Pathogen Informatics"/>
            <person name="Doyle S."/>
        </authorList>
    </citation>
    <scope>NUCLEOTIDE SEQUENCE [LARGE SCALE GENOMIC DNA]</scope>
    <source>
        <strain evidence="2 4">NCTC12388</strain>
    </source>
</reference>
<evidence type="ECO:0000313" key="3">
    <source>
        <dbReference type="Proteomes" id="UP000054691"/>
    </source>
</evidence>
<evidence type="ECO:0000313" key="1">
    <source>
        <dbReference type="EMBL" id="KTD10639.1"/>
    </source>
</evidence>
<dbReference type="AlphaFoldDB" id="A0A378J773"/>
<accession>A0A378J773</accession>